<dbReference type="PANTHER" id="PTHR43394:SF1">
    <property type="entry name" value="ATP-BINDING CASSETTE SUB-FAMILY B MEMBER 10, MITOCHONDRIAL"/>
    <property type="match status" value="1"/>
</dbReference>
<dbReference type="Proteomes" id="UP000308199">
    <property type="component" value="Unassembled WGS sequence"/>
</dbReference>
<dbReference type="SMART" id="SM00382">
    <property type="entry name" value="AAA"/>
    <property type="match status" value="1"/>
</dbReference>
<dbReference type="GO" id="GO:0016887">
    <property type="term" value="F:ATP hydrolysis activity"/>
    <property type="evidence" value="ECO:0007669"/>
    <property type="project" value="InterPro"/>
</dbReference>
<dbReference type="InterPro" id="IPR039421">
    <property type="entry name" value="Type_1_exporter"/>
</dbReference>
<name>A0A4V3XCA3_9AGAM</name>
<dbReference type="EMBL" id="SGPK01000289">
    <property type="protein sequence ID" value="THH05063.1"/>
    <property type="molecule type" value="Genomic_DNA"/>
</dbReference>
<protein>
    <recommendedName>
        <fullName evidence="4">ABC transporter domain-containing protein</fullName>
    </recommendedName>
</protein>
<dbReference type="PROSITE" id="PS50893">
    <property type="entry name" value="ABC_TRANSPORTER_2"/>
    <property type="match status" value="1"/>
</dbReference>
<dbReference type="PANTHER" id="PTHR43394">
    <property type="entry name" value="ATP-DEPENDENT PERMEASE MDL1, MITOCHONDRIAL"/>
    <property type="match status" value="1"/>
</dbReference>
<sequence length="634" mass="71488">MLLEEIAVNRSGRGRHIKRVSNPRMDYSDAFFTIVDIFNLYEGAFRLLSELSYILHIVRKFPLDPFFLAMSIMQNIIQSYSRNYFTPYRQGYIAFSANKAYRRMLAFFNVAHGENFEIDIKSDGSGKYILDEFVKNREAIGDDFTGDVFDRQISDVPLAILIGKEIFSLSHSAIERTISLLSIRDSNMIKCFEMIETIYDDCDFKRDTDDGDIPYLPIDDGPNRSGMKIEFRYPGTKKNALSNLSFTINPGQLVAIVGVNGSGKSSITNLFNRLYDPTEGEIFVDDIPIRSYKVDDIRSSMAILRQNHFIYPLTLRENIAIGMPGKEVTEHDFDVALEKGGAKDFIEKLPKKLDEELFPVETIHGSPTTEYQEMKELSSVFENEQSRGISGGESQRLAASRTFMRLQSGLVRFLAADEPSSALDPEGEFELFSRLMEQRREMTIVLVTHRFGHITKHADLILCMKDGVLIEAGTHDELLSKGEEYYRLHNVQAQAFDKDDTSGSHVDENSASEEDSASEESFYTPEEQCAPVCSEPSRVCEGNPCTPEYSSGLDVHFNIEYSTLNTGLFGTLALASVRSHPLPNIEFYELRAYSDASFGVGLDHVIYPTEKAGRVTALRYCSTSAVTPAIDKLF</sequence>
<dbReference type="InterPro" id="IPR003593">
    <property type="entry name" value="AAA+_ATPase"/>
</dbReference>
<gene>
    <name evidence="5" type="ORF">EW145_g5072</name>
</gene>
<evidence type="ECO:0000256" key="3">
    <source>
        <dbReference type="SAM" id="MobiDB-lite"/>
    </source>
</evidence>
<keyword evidence="2" id="KW-0067">ATP-binding</keyword>
<feature type="region of interest" description="Disordered" evidence="3">
    <location>
        <begin position="497"/>
        <end position="523"/>
    </location>
</feature>
<dbReference type="GO" id="GO:0005524">
    <property type="term" value="F:ATP binding"/>
    <property type="evidence" value="ECO:0007669"/>
    <property type="project" value="UniProtKB-KW"/>
</dbReference>
<evidence type="ECO:0000259" key="4">
    <source>
        <dbReference type="PROSITE" id="PS50893"/>
    </source>
</evidence>
<feature type="domain" description="ABC transporter" evidence="4">
    <location>
        <begin position="216"/>
        <end position="491"/>
    </location>
</feature>
<dbReference type="AlphaFoldDB" id="A0A4V3XCA3"/>
<keyword evidence="6" id="KW-1185">Reference proteome</keyword>
<proteinExistence type="predicted"/>
<comment type="caution">
    <text evidence="5">The sequence shown here is derived from an EMBL/GenBank/DDBJ whole genome shotgun (WGS) entry which is preliminary data.</text>
</comment>
<evidence type="ECO:0000256" key="2">
    <source>
        <dbReference type="ARBA" id="ARBA00022840"/>
    </source>
</evidence>
<accession>A0A4V3XCA3</accession>
<dbReference type="SUPFAM" id="SSF52540">
    <property type="entry name" value="P-loop containing nucleoside triphosphate hydrolases"/>
    <property type="match status" value="1"/>
</dbReference>
<dbReference type="Pfam" id="PF00005">
    <property type="entry name" value="ABC_tran"/>
    <property type="match status" value="1"/>
</dbReference>
<evidence type="ECO:0000313" key="6">
    <source>
        <dbReference type="Proteomes" id="UP000308199"/>
    </source>
</evidence>
<evidence type="ECO:0000256" key="1">
    <source>
        <dbReference type="ARBA" id="ARBA00022741"/>
    </source>
</evidence>
<dbReference type="InterPro" id="IPR027417">
    <property type="entry name" value="P-loop_NTPase"/>
</dbReference>
<keyword evidence="1" id="KW-0547">Nucleotide-binding</keyword>
<reference evidence="5 6" key="1">
    <citation type="submission" date="2019-02" db="EMBL/GenBank/DDBJ databases">
        <title>Genome sequencing of the rare red list fungi Phellinidium pouzarii.</title>
        <authorList>
            <person name="Buettner E."/>
            <person name="Kellner H."/>
        </authorList>
    </citation>
    <scope>NUCLEOTIDE SEQUENCE [LARGE SCALE GENOMIC DNA]</scope>
    <source>
        <strain evidence="5 6">DSM 108285</strain>
    </source>
</reference>
<evidence type="ECO:0000313" key="5">
    <source>
        <dbReference type="EMBL" id="THH05063.1"/>
    </source>
</evidence>
<dbReference type="GO" id="GO:0015421">
    <property type="term" value="F:ABC-type oligopeptide transporter activity"/>
    <property type="evidence" value="ECO:0007669"/>
    <property type="project" value="TreeGrafter"/>
</dbReference>
<feature type="compositionally biased region" description="Basic and acidic residues" evidence="3">
    <location>
        <begin position="497"/>
        <end position="508"/>
    </location>
</feature>
<organism evidence="5 6">
    <name type="scientific">Phellinidium pouzarii</name>
    <dbReference type="NCBI Taxonomy" id="167371"/>
    <lineage>
        <taxon>Eukaryota</taxon>
        <taxon>Fungi</taxon>
        <taxon>Dikarya</taxon>
        <taxon>Basidiomycota</taxon>
        <taxon>Agaricomycotina</taxon>
        <taxon>Agaricomycetes</taxon>
        <taxon>Hymenochaetales</taxon>
        <taxon>Hymenochaetaceae</taxon>
        <taxon>Phellinidium</taxon>
    </lineage>
</organism>
<dbReference type="OrthoDB" id="6500128at2759"/>
<dbReference type="InterPro" id="IPR003439">
    <property type="entry name" value="ABC_transporter-like_ATP-bd"/>
</dbReference>
<dbReference type="Gene3D" id="3.40.50.300">
    <property type="entry name" value="P-loop containing nucleotide triphosphate hydrolases"/>
    <property type="match status" value="1"/>
</dbReference>